<sequence length="163" mass="17345">METSYCGTQQEVVVSRFGHLLLQRQEPQPGPGPGRPADRDQAGPAGLAGKSGQGHPAGAPEPRPPWSSGSSQEVCGFGNLKCVKPGSEVSLCVSRHGLGAFGGRDFRQLNRPVNPPRPTGPNPGAQNPMFSQQPPFNYPGTANHGYPMAAAFPRNNNSEWWGY</sequence>
<feature type="region of interest" description="Disordered" evidence="1">
    <location>
        <begin position="17"/>
        <end position="72"/>
    </location>
</feature>
<organism evidence="2 3">
    <name type="scientific">Cordylochernes scorpioides</name>
    <dbReference type="NCBI Taxonomy" id="51811"/>
    <lineage>
        <taxon>Eukaryota</taxon>
        <taxon>Metazoa</taxon>
        <taxon>Ecdysozoa</taxon>
        <taxon>Arthropoda</taxon>
        <taxon>Chelicerata</taxon>
        <taxon>Arachnida</taxon>
        <taxon>Pseudoscorpiones</taxon>
        <taxon>Cheliferoidea</taxon>
        <taxon>Chernetidae</taxon>
        <taxon>Cordylochernes</taxon>
    </lineage>
</organism>
<keyword evidence="3" id="KW-1185">Reference proteome</keyword>
<dbReference type="EMBL" id="CP092870">
    <property type="protein sequence ID" value="UYV71580.1"/>
    <property type="molecule type" value="Genomic_DNA"/>
</dbReference>
<evidence type="ECO:0000256" key="1">
    <source>
        <dbReference type="SAM" id="MobiDB-lite"/>
    </source>
</evidence>
<feature type="region of interest" description="Disordered" evidence="1">
    <location>
        <begin position="103"/>
        <end position="163"/>
    </location>
</feature>
<dbReference type="Proteomes" id="UP001235939">
    <property type="component" value="Chromosome 08"/>
</dbReference>
<evidence type="ECO:0000313" key="3">
    <source>
        <dbReference type="Proteomes" id="UP001235939"/>
    </source>
</evidence>
<evidence type="ECO:0000313" key="2">
    <source>
        <dbReference type="EMBL" id="UYV71580.1"/>
    </source>
</evidence>
<proteinExistence type="predicted"/>
<name>A0ABY6KWW4_9ARAC</name>
<accession>A0ABY6KWW4</accession>
<feature type="compositionally biased region" description="Polar residues" evidence="1">
    <location>
        <begin position="154"/>
        <end position="163"/>
    </location>
</feature>
<protein>
    <submittedName>
        <fullName evidence="2">Uncharacterized protein</fullName>
    </submittedName>
</protein>
<gene>
    <name evidence="2" type="ORF">LAZ67_8003736</name>
</gene>
<reference evidence="2 3" key="1">
    <citation type="submission" date="2022-01" db="EMBL/GenBank/DDBJ databases">
        <title>A chromosomal length assembly of Cordylochernes scorpioides.</title>
        <authorList>
            <person name="Zeh D."/>
            <person name="Zeh J."/>
        </authorList>
    </citation>
    <scope>NUCLEOTIDE SEQUENCE [LARGE SCALE GENOMIC DNA]</scope>
    <source>
        <strain evidence="2">IN4F17</strain>
        <tissue evidence="2">Whole Body</tissue>
    </source>
</reference>